<evidence type="ECO:0000313" key="2">
    <source>
        <dbReference type="EMBL" id="QHS91971.1"/>
    </source>
</evidence>
<sequence length="172" mass="18499">MKTRRRSSTKKQKGMTIPDLKRAFDLIEKKVADISQGTMAEKVKEFQKHWKSVFGRDVSKPAAEAYLAVKKKGTRKMRGGALLAGAPLDFQTRPGSDSGGVYPAYVTSGLTDINNPGCGIKDSGVLLPEGLGSNKVGGGTIPSSVFQDLQTAYQGGRLPPSPAPEARTWNYK</sequence>
<evidence type="ECO:0000256" key="1">
    <source>
        <dbReference type="SAM" id="MobiDB-lite"/>
    </source>
</evidence>
<dbReference type="AlphaFoldDB" id="A0A6C0BJP6"/>
<proteinExistence type="predicted"/>
<protein>
    <submittedName>
        <fullName evidence="2">Uncharacterized protein</fullName>
    </submittedName>
</protein>
<organism evidence="2">
    <name type="scientific">viral metagenome</name>
    <dbReference type="NCBI Taxonomy" id="1070528"/>
    <lineage>
        <taxon>unclassified sequences</taxon>
        <taxon>metagenomes</taxon>
        <taxon>organismal metagenomes</taxon>
    </lineage>
</organism>
<reference evidence="2" key="1">
    <citation type="journal article" date="2020" name="Nature">
        <title>Giant virus diversity and host interactions through global metagenomics.</title>
        <authorList>
            <person name="Schulz F."/>
            <person name="Roux S."/>
            <person name="Paez-Espino D."/>
            <person name="Jungbluth S."/>
            <person name="Walsh D.A."/>
            <person name="Denef V.J."/>
            <person name="McMahon K.D."/>
            <person name="Konstantinidis K.T."/>
            <person name="Eloe-Fadrosh E.A."/>
            <person name="Kyrpides N.C."/>
            <person name="Woyke T."/>
        </authorList>
    </citation>
    <scope>NUCLEOTIDE SEQUENCE</scope>
    <source>
        <strain evidence="2">GVMAG-M-3300013285-6</strain>
    </source>
</reference>
<name>A0A6C0BJP6_9ZZZZ</name>
<feature type="region of interest" description="Disordered" evidence="1">
    <location>
        <begin position="153"/>
        <end position="172"/>
    </location>
</feature>
<accession>A0A6C0BJP6</accession>
<dbReference type="EMBL" id="MN739166">
    <property type="protein sequence ID" value="QHS91971.1"/>
    <property type="molecule type" value="Genomic_DNA"/>
</dbReference>